<reference evidence="3 4" key="1">
    <citation type="submission" date="2018-09" db="EMBL/GenBank/DDBJ databases">
        <title>Genomic investigation of the strawberry pathogen Phytophthora fragariae indicates pathogenicity is determined by transcriptional variation in three key races.</title>
        <authorList>
            <person name="Adams T.M."/>
            <person name="Armitage A.D."/>
            <person name="Sobczyk M.K."/>
            <person name="Bates H.J."/>
            <person name="Dunwell J.M."/>
            <person name="Nellist C.F."/>
            <person name="Harrison R.J."/>
        </authorList>
    </citation>
    <scope>NUCLEOTIDE SEQUENCE [LARGE SCALE GENOMIC DNA]</scope>
    <source>
        <strain evidence="3 4">NOV-77</strain>
    </source>
</reference>
<evidence type="ECO:0000256" key="1">
    <source>
        <dbReference type="SAM" id="MobiDB-lite"/>
    </source>
</evidence>
<dbReference type="AlphaFoldDB" id="A0A6G0QZK0"/>
<feature type="region of interest" description="Disordered" evidence="1">
    <location>
        <begin position="113"/>
        <end position="132"/>
    </location>
</feature>
<name>A0A6G0QZK0_9STRA</name>
<feature type="chain" id="PRO_5026214037" description="RxLR effector protein" evidence="2">
    <location>
        <begin position="18"/>
        <end position="147"/>
    </location>
</feature>
<dbReference type="Proteomes" id="UP000486351">
    <property type="component" value="Unassembled WGS sequence"/>
</dbReference>
<keyword evidence="2" id="KW-0732">Signal</keyword>
<organism evidence="3 4">
    <name type="scientific">Phytophthora fragariae</name>
    <dbReference type="NCBI Taxonomy" id="53985"/>
    <lineage>
        <taxon>Eukaryota</taxon>
        <taxon>Sar</taxon>
        <taxon>Stramenopiles</taxon>
        <taxon>Oomycota</taxon>
        <taxon>Peronosporomycetes</taxon>
        <taxon>Peronosporales</taxon>
        <taxon>Peronosporaceae</taxon>
        <taxon>Phytophthora</taxon>
    </lineage>
</organism>
<sequence length="147" mass="16861">MASLLTLAFLRLTEVDSIEDPENTPVKLYIFRSRIKNLKIVRLFQCHTTRRTLRNRKPFSPRLRRRVPMIYTTRLNNPRVVKMRLSNQIPLFFRAYPIRYLYFTASSGIIASTSPSSLHRRRSPASCSNASTASISSSRSISAQALA</sequence>
<evidence type="ECO:0000256" key="2">
    <source>
        <dbReference type="SAM" id="SignalP"/>
    </source>
</evidence>
<evidence type="ECO:0000313" key="3">
    <source>
        <dbReference type="EMBL" id="KAE9310593.1"/>
    </source>
</evidence>
<evidence type="ECO:0008006" key="5">
    <source>
        <dbReference type="Google" id="ProtNLM"/>
    </source>
</evidence>
<dbReference type="EMBL" id="QXFY01001738">
    <property type="protein sequence ID" value="KAE9310593.1"/>
    <property type="molecule type" value="Genomic_DNA"/>
</dbReference>
<accession>A0A6G0QZK0</accession>
<comment type="caution">
    <text evidence="3">The sequence shown here is derived from an EMBL/GenBank/DDBJ whole genome shotgun (WGS) entry which is preliminary data.</text>
</comment>
<gene>
    <name evidence="3" type="ORF">PF008_g20417</name>
</gene>
<protein>
    <recommendedName>
        <fullName evidence="5">RxLR effector protein</fullName>
    </recommendedName>
</protein>
<evidence type="ECO:0000313" key="4">
    <source>
        <dbReference type="Proteomes" id="UP000486351"/>
    </source>
</evidence>
<proteinExistence type="predicted"/>
<feature type="signal peptide" evidence="2">
    <location>
        <begin position="1"/>
        <end position="17"/>
    </location>
</feature>